<dbReference type="Proteomes" id="UP001528411">
    <property type="component" value="Unassembled WGS sequence"/>
</dbReference>
<keyword evidence="3" id="KW-1185">Reference proteome</keyword>
<evidence type="ECO:0000313" key="2">
    <source>
        <dbReference type="EMBL" id="MDC2888128.1"/>
    </source>
</evidence>
<accession>A0ABT5F9B9</accession>
<gene>
    <name evidence="2" type="ORF">PN838_04020</name>
</gene>
<sequence>MKKLTACLLAASLAFGAQAADSQSLKLISVSSYLNFFLVNLNGCEDYHPSVRAAAYQSESKLYPHYEKLDKKISSLKIDKSDKDAISNTIERSRAKLNAQIAEGEFSVEHCKAVIGIVENGLDSNLLSALN</sequence>
<organism evidence="2 3">
    <name type="scientific">Psychrosphaera algicola</name>
    <dbReference type="NCBI Taxonomy" id="3023714"/>
    <lineage>
        <taxon>Bacteria</taxon>
        <taxon>Pseudomonadati</taxon>
        <taxon>Pseudomonadota</taxon>
        <taxon>Gammaproteobacteria</taxon>
        <taxon>Alteromonadales</taxon>
        <taxon>Pseudoalteromonadaceae</taxon>
        <taxon>Psychrosphaera</taxon>
    </lineage>
</organism>
<feature type="signal peptide" evidence="1">
    <location>
        <begin position="1"/>
        <end position="19"/>
    </location>
</feature>
<evidence type="ECO:0000256" key="1">
    <source>
        <dbReference type="SAM" id="SignalP"/>
    </source>
</evidence>
<protein>
    <submittedName>
        <fullName evidence="2">Uncharacterized protein</fullName>
    </submittedName>
</protein>
<name>A0ABT5F9B9_9GAMM</name>
<evidence type="ECO:0000313" key="3">
    <source>
        <dbReference type="Proteomes" id="UP001528411"/>
    </source>
</evidence>
<reference evidence="2 3" key="1">
    <citation type="submission" date="2023-01" db="EMBL/GenBank/DDBJ databases">
        <title>Psychrosphaera sp. nov., isolated from marine algae.</title>
        <authorList>
            <person name="Bayburt H."/>
            <person name="Choi B.J."/>
            <person name="Kim J.M."/>
            <person name="Choi D.G."/>
            <person name="Jeon C.O."/>
        </authorList>
    </citation>
    <scope>NUCLEOTIDE SEQUENCE [LARGE SCALE GENOMIC DNA]</scope>
    <source>
        <strain evidence="2 3">G1-22</strain>
    </source>
</reference>
<dbReference type="EMBL" id="JAQOMS010000002">
    <property type="protein sequence ID" value="MDC2888128.1"/>
    <property type="molecule type" value="Genomic_DNA"/>
</dbReference>
<proteinExistence type="predicted"/>
<comment type="caution">
    <text evidence="2">The sequence shown here is derived from an EMBL/GenBank/DDBJ whole genome shotgun (WGS) entry which is preliminary data.</text>
</comment>
<feature type="chain" id="PRO_5047373058" evidence="1">
    <location>
        <begin position="20"/>
        <end position="131"/>
    </location>
</feature>
<keyword evidence="1" id="KW-0732">Signal</keyword>
<dbReference type="RefSeq" id="WP_215962314.1">
    <property type="nucleotide sequence ID" value="NZ_JAQOMS010000002.1"/>
</dbReference>